<dbReference type="RefSeq" id="WP_012239811.1">
    <property type="nucleotide sequence ID" value="NC_010162.1"/>
</dbReference>
<dbReference type="KEGG" id="scl:sce7203"/>
<keyword evidence="12" id="KW-1185">Reference proteome</keyword>
<dbReference type="HOGENOM" id="CLU_048726_1_0_7"/>
<dbReference type="Proteomes" id="UP000002139">
    <property type="component" value="Chromosome"/>
</dbReference>
<name>A9ESB4_SORC5</name>
<dbReference type="PROSITE" id="PS51257">
    <property type="entry name" value="PROKAR_LIPOPROTEIN"/>
    <property type="match status" value="1"/>
</dbReference>
<dbReference type="GO" id="GO:0008237">
    <property type="term" value="F:metallopeptidase activity"/>
    <property type="evidence" value="ECO:0007669"/>
    <property type="project" value="UniProtKB-KW"/>
</dbReference>
<evidence type="ECO:0000313" key="11">
    <source>
        <dbReference type="EMBL" id="CAN97372.1"/>
    </source>
</evidence>
<comment type="similarity">
    <text evidence="1">Belongs to the peptidase M43B family.</text>
</comment>
<keyword evidence="5" id="KW-0378">Hydrolase</keyword>
<accession>A9ESB4</accession>
<organism evidence="11 12">
    <name type="scientific">Sorangium cellulosum (strain So ce56)</name>
    <name type="common">Polyangium cellulosum (strain So ce56)</name>
    <dbReference type="NCBI Taxonomy" id="448385"/>
    <lineage>
        <taxon>Bacteria</taxon>
        <taxon>Pseudomonadati</taxon>
        <taxon>Myxococcota</taxon>
        <taxon>Polyangia</taxon>
        <taxon>Polyangiales</taxon>
        <taxon>Polyangiaceae</taxon>
        <taxon>Sorangium</taxon>
    </lineage>
</organism>
<gene>
    <name evidence="11" type="ordered locus">sce7203</name>
</gene>
<evidence type="ECO:0000256" key="7">
    <source>
        <dbReference type="ARBA" id="ARBA00023049"/>
    </source>
</evidence>
<evidence type="ECO:0000259" key="10">
    <source>
        <dbReference type="Pfam" id="PF05572"/>
    </source>
</evidence>
<dbReference type="SUPFAM" id="SSF55486">
    <property type="entry name" value="Metalloproteases ('zincins'), catalytic domain"/>
    <property type="match status" value="1"/>
</dbReference>
<proteinExistence type="inferred from homology"/>
<dbReference type="PANTHER" id="PTHR47466:SF1">
    <property type="entry name" value="METALLOPROTEASE MEP1 (AFU_ORTHOLOGUE AFUA_1G07730)-RELATED"/>
    <property type="match status" value="1"/>
</dbReference>
<evidence type="ECO:0000256" key="3">
    <source>
        <dbReference type="ARBA" id="ARBA00022723"/>
    </source>
</evidence>
<feature type="signal peptide" evidence="9">
    <location>
        <begin position="1"/>
        <end position="23"/>
    </location>
</feature>
<keyword evidence="4 9" id="KW-0732">Signal</keyword>
<dbReference type="BioCyc" id="SCEL448385:SCE_RS36915-MONOMER"/>
<reference evidence="11 12" key="1">
    <citation type="journal article" date="2007" name="Nat. Biotechnol.">
        <title>Complete genome sequence of the myxobacterium Sorangium cellulosum.</title>
        <authorList>
            <person name="Schneiker S."/>
            <person name="Perlova O."/>
            <person name="Kaiser O."/>
            <person name="Gerth K."/>
            <person name="Alici A."/>
            <person name="Altmeyer M.O."/>
            <person name="Bartels D."/>
            <person name="Bekel T."/>
            <person name="Beyer S."/>
            <person name="Bode E."/>
            <person name="Bode H.B."/>
            <person name="Bolten C.J."/>
            <person name="Choudhuri J.V."/>
            <person name="Doss S."/>
            <person name="Elnakady Y.A."/>
            <person name="Frank B."/>
            <person name="Gaigalat L."/>
            <person name="Goesmann A."/>
            <person name="Groeger C."/>
            <person name="Gross F."/>
            <person name="Jelsbak L."/>
            <person name="Jelsbak L."/>
            <person name="Kalinowski J."/>
            <person name="Kegler C."/>
            <person name="Knauber T."/>
            <person name="Konietzny S."/>
            <person name="Kopp M."/>
            <person name="Krause L."/>
            <person name="Krug D."/>
            <person name="Linke B."/>
            <person name="Mahmud T."/>
            <person name="Martinez-Arias R."/>
            <person name="McHardy A.C."/>
            <person name="Merai M."/>
            <person name="Meyer F."/>
            <person name="Mormann S."/>
            <person name="Munoz-Dorado J."/>
            <person name="Perez J."/>
            <person name="Pradella S."/>
            <person name="Rachid S."/>
            <person name="Raddatz G."/>
            <person name="Rosenau F."/>
            <person name="Rueckert C."/>
            <person name="Sasse F."/>
            <person name="Scharfe M."/>
            <person name="Schuster S.C."/>
            <person name="Suen G."/>
            <person name="Treuner-Lange A."/>
            <person name="Velicer G.J."/>
            <person name="Vorholter F.-J."/>
            <person name="Weissman K.J."/>
            <person name="Welch R.D."/>
            <person name="Wenzel S.C."/>
            <person name="Whitworth D.E."/>
            <person name="Wilhelm S."/>
            <person name="Wittmann C."/>
            <person name="Bloecker H."/>
            <person name="Puehler A."/>
            <person name="Mueller R."/>
        </authorList>
    </citation>
    <scope>NUCLEOTIDE SEQUENCE [LARGE SCALE GENOMIC DNA]</scope>
    <source>
        <strain evidence="12">So ce56</strain>
    </source>
</reference>
<dbReference type="GO" id="GO:0006508">
    <property type="term" value="P:proteolysis"/>
    <property type="evidence" value="ECO:0007669"/>
    <property type="project" value="UniProtKB-KW"/>
</dbReference>
<evidence type="ECO:0000313" key="12">
    <source>
        <dbReference type="Proteomes" id="UP000002139"/>
    </source>
</evidence>
<evidence type="ECO:0000256" key="2">
    <source>
        <dbReference type="ARBA" id="ARBA00022670"/>
    </source>
</evidence>
<dbReference type="OrthoDB" id="6278496at2"/>
<protein>
    <submittedName>
        <fullName evidence="11">Metalloprotease MEP1 homolog</fullName>
    </submittedName>
</protein>
<dbReference type="GO" id="GO:0046872">
    <property type="term" value="F:metal ion binding"/>
    <property type="evidence" value="ECO:0007669"/>
    <property type="project" value="UniProtKB-KW"/>
</dbReference>
<dbReference type="STRING" id="448385.sce7203"/>
<dbReference type="AlphaFoldDB" id="A9ESB4"/>
<feature type="chain" id="PRO_5002738260" evidence="9">
    <location>
        <begin position="24"/>
        <end position="302"/>
    </location>
</feature>
<feature type="domain" description="Peptidase M43 pregnancy-associated plasma-A" evidence="10">
    <location>
        <begin position="208"/>
        <end position="296"/>
    </location>
</feature>
<dbReference type="PANTHER" id="PTHR47466">
    <property type="match status" value="1"/>
</dbReference>
<evidence type="ECO:0000256" key="6">
    <source>
        <dbReference type="ARBA" id="ARBA00022833"/>
    </source>
</evidence>
<dbReference type="Pfam" id="PF05572">
    <property type="entry name" value="Peptidase_M43"/>
    <property type="match status" value="1"/>
</dbReference>
<evidence type="ECO:0000256" key="1">
    <source>
        <dbReference type="ARBA" id="ARBA00008721"/>
    </source>
</evidence>
<dbReference type="Gene3D" id="3.40.390.10">
    <property type="entry name" value="Collagenase (Catalytic Domain)"/>
    <property type="match status" value="1"/>
</dbReference>
<dbReference type="InterPro" id="IPR008754">
    <property type="entry name" value="Peptidase_M43"/>
</dbReference>
<keyword evidence="7 11" id="KW-0482">Metalloprotease</keyword>
<dbReference type="eggNOG" id="COG3291">
    <property type="taxonomic scope" value="Bacteria"/>
</dbReference>
<evidence type="ECO:0000256" key="9">
    <source>
        <dbReference type="SAM" id="SignalP"/>
    </source>
</evidence>
<dbReference type="MEROPS" id="M43.008"/>
<dbReference type="EMBL" id="AM746676">
    <property type="protein sequence ID" value="CAN97372.1"/>
    <property type="molecule type" value="Genomic_DNA"/>
</dbReference>
<keyword evidence="8" id="KW-1015">Disulfide bond</keyword>
<keyword evidence="3" id="KW-0479">Metal-binding</keyword>
<keyword evidence="2" id="KW-0645">Protease</keyword>
<keyword evidence="6" id="KW-0862">Zinc</keyword>
<evidence type="ECO:0000256" key="5">
    <source>
        <dbReference type="ARBA" id="ARBA00022801"/>
    </source>
</evidence>
<dbReference type="InterPro" id="IPR024079">
    <property type="entry name" value="MetalloPept_cat_dom_sf"/>
</dbReference>
<dbReference type="CDD" id="cd04275">
    <property type="entry name" value="ZnMc_pappalysin_like"/>
    <property type="match status" value="1"/>
</dbReference>
<evidence type="ECO:0000256" key="4">
    <source>
        <dbReference type="ARBA" id="ARBA00022729"/>
    </source>
</evidence>
<evidence type="ECO:0000256" key="8">
    <source>
        <dbReference type="ARBA" id="ARBA00023157"/>
    </source>
</evidence>
<sequence>MRARTCAEVFALVLIAALGVACGADPSTPAEDAPAVADVEPEQVEATPAPLRRGCATVELSDVEKEAVEQFVRSRMALGFSVGAAVEIPVHVHVINKGIGVSNGDVTDGMIAEQIEVLNEAYANTRFSFTLASVDRTRNATWYTMSSGSSAERQAKAALRIGGSDHLNIYTANPGGGLLGWATFPSSYAARPTDDGVVLLHSTLPGGNAAPYNEGDTGTHEVGHWLGLFHTFEGGCNKSGDGVADTASERSAAYGCPLNRDSCRGGGLDPVQNFMDYTDDSCMDGFTAGQAERMSAHWNTYR</sequence>